<keyword evidence="1" id="KW-0547">Nucleotide-binding</keyword>
<dbReference type="GO" id="GO:0005524">
    <property type="term" value="F:ATP binding"/>
    <property type="evidence" value="ECO:0007669"/>
    <property type="project" value="UniProtKB-KW"/>
</dbReference>
<evidence type="ECO:0000256" key="1">
    <source>
        <dbReference type="ARBA" id="ARBA00022741"/>
    </source>
</evidence>
<dbReference type="InterPro" id="IPR027417">
    <property type="entry name" value="P-loop_NTPase"/>
</dbReference>
<dbReference type="SMART" id="SM00382">
    <property type="entry name" value="AAA"/>
    <property type="match status" value="1"/>
</dbReference>
<dbReference type="InterPro" id="IPR017871">
    <property type="entry name" value="ABC_transporter-like_CS"/>
</dbReference>
<dbReference type="Pfam" id="PF00005">
    <property type="entry name" value="ABC_tran"/>
    <property type="match status" value="1"/>
</dbReference>
<dbReference type="SUPFAM" id="SSF52540">
    <property type="entry name" value="P-loop containing nucleoside triphosphate hydrolases"/>
    <property type="match status" value="1"/>
</dbReference>
<protein>
    <submittedName>
        <fullName evidence="4">ATP-binding cassette domain-containing protein</fullName>
    </submittedName>
</protein>
<keyword evidence="2 4" id="KW-0067">ATP-binding</keyword>
<name>A0A8J6PB24_9FLAO</name>
<dbReference type="GO" id="GO:0005886">
    <property type="term" value="C:plasma membrane"/>
    <property type="evidence" value="ECO:0007669"/>
    <property type="project" value="TreeGrafter"/>
</dbReference>
<evidence type="ECO:0000313" key="5">
    <source>
        <dbReference type="Proteomes" id="UP000652681"/>
    </source>
</evidence>
<feature type="domain" description="ABC transporter" evidence="3">
    <location>
        <begin position="23"/>
        <end position="254"/>
    </location>
</feature>
<dbReference type="InterPro" id="IPR003593">
    <property type="entry name" value="AAA+_ATPase"/>
</dbReference>
<dbReference type="Proteomes" id="UP000652681">
    <property type="component" value="Unassembled WGS sequence"/>
</dbReference>
<organism evidence="4 5">
    <name type="scientific">Taishania pollutisoli</name>
    <dbReference type="NCBI Taxonomy" id="2766479"/>
    <lineage>
        <taxon>Bacteria</taxon>
        <taxon>Pseudomonadati</taxon>
        <taxon>Bacteroidota</taxon>
        <taxon>Flavobacteriia</taxon>
        <taxon>Flavobacteriales</taxon>
        <taxon>Crocinitomicaceae</taxon>
        <taxon>Taishania</taxon>
    </lineage>
</organism>
<accession>A0A8J6PB24</accession>
<keyword evidence="5" id="KW-1185">Reference proteome</keyword>
<dbReference type="RefSeq" id="WP_163490733.1">
    <property type="nucleotide sequence ID" value="NZ_JACVEL010000002.1"/>
</dbReference>
<gene>
    <name evidence="4" type="ORF">H9Y05_05020</name>
</gene>
<dbReference type="EMBL" id="JACVEL010000002">
    <property type="protein sequence ID" value="MBC9811833.1"/>
    <property type="molecule type" value="Genomic_DNA"/>
</dbReference>
<reference evidence="4" key="1">
    <citation type="submission" date="2020-09" db="EMBL/GenBank/DDBJ databases">
        <title>Taishania pollutisoli gen. nov., sp. nov., Isolated from Tetrabromobisphenol A-Contaminated Soil.</title>
        <authorList>
            <person name="Chen Q."/>
        </authorList>
    </citation>
    <scope>NUCLEOTIDE SEQUENCE</scope>
    <source>
        <strain evidence="4">CZZ-1</strain>
    </source>
</reference>
<dbReference type="InterPro" id="IPR015854">
    <property type="entry name" value="ABC_transpr_LolD-like"/>
</dbReference>
<dbReference type="PROSITE" id="PS50893">
    <property type="entry name" value="ABC_TRANSPORTER_2"/>
    <property type="match status" value="1"/>
</dbReference>
<dbReference type="PANTHER" id="PTHR24220">
    <property type="entry name" value="IMPORT ATP-BINDING PROTEIN"/>
    <property type="match status" value="1"/>
</dbReference>
<dbReference type="PROSITE" id="PS00211">
    <property type="entry name" value="ABC_TRANSPORTER_1"/>
    <property type="match status" value="1"/>
</dbReference>
<dbReference type="GO" id="GO:0016887">
    <property type="term" value="F:ATP hydrolysis activity"/>
    <property type="evidence" value="ECO:0007669"/>
    <property type="project" value="InterPro"/>
</dbReference>
<dbReference type="PANTHER" id="PTHR24220:SF470">
    <property type="entry name" value="CELL DIVISION ATP-BINDING PROTEIN FTSE"/>
    <property type="match status" value="1"/>
</dbReference>
<dbReference type="Gene3D" id="3.40.50.300">
    <property type="entry name" value="P-loop containing nucleotide triphosphate hydrolases"/>
    <property type="match status" value="1"/>
</dbReference>
<dbReference type="AlphaFoldDB" id="A0A8J6PB24"/>
<dbReference type="InterPro" id="IPR003439">
    <property type="entry name" value="ABC_transporter-like_ATP-bd"/>
</dbReference>
<proteinExistence type="predicted"/>
<evidence type="ECO:0000313" key="4">
    <source>
        <dbReference type="EMBL" id="MBC9811833.1"/>
    </source>
</evidence>
<comment type="caution">
    <text evidence="4">The sequence shown here is derived from an EMBL/GenBank/DDBJ whole genome shotgun (WGS) entry which is preliminary data.</text>
</comment>
<evidence type="ECO:0000256" key="2">
    <source>
        <dbReference type="ARBA" id="ARBA00022840"/>
    </source>
</evidence>
<sequence>MLLSELDNLFAILQKRRRVEQIIRIQNGKIFQNNNLIIRDINFEIKGDELVYLIGKTGSGKSSLLKVLYGELPLGEGSGEVVGFDLPSLKKKQIPLLRRKLGIVFQDFQLLTDRTVGENLLFVMGATGWSDKRLMEKRATEVLQLVGLETKINVKPHALSGGEQQRISIARSLLNKPELILADEPTGNLDPETSEEIMQLLIAVAKEEKSAVFMATHDMTIVEKFPGRVVRVEDGQLKEINTLNRFNPFETFGI</sequence>
<evidence type="ECO:0000259" key="3">
    <source>
        <dbReference type="PROSITE" id="PS50893"/>
    </source>
</evidence>
<dbReference type="GO" id="GO:0022857">
    <property type="term" value="F:transmembrane transporter activity"/>
    <property type="evidence" value="ECO:0007669"/>
    <property type="project" value="TreeGrafter"/>
</dbReference>